<protein>
    <recommendedName>
        <fullName evidence="6">RNA polymerase sigma factor</fullName>
    </recommendedName>
</protein>
<dbReference type="InterPro" id="IPR013325">
    <property type="entry name" value="RNA_pol_sigma_r2"/>
</dbReference>
<evidence type="ECO:0000313" key="11">
    <source>
        <dbReference type="Proteomes" id="UP000078435"/>
    </source>
</evidence>
<evidence type="ECO:0000313" key="9">
    <source>
        <dbReference type="EMBL" id="KXU78556.1"/>
    </source>
</evidence>
<organism evidence="9 11">
    <name type="scientific">Aeromonas enteropelogenes</name>
    <name type="common">Aeromonas trota</name>
    <dbReference type="NCBI Taxonomy" id="29489"/>
    <lineage>
        <taxon>Bacteria</taxon>
        <taxon>Pseudomonadati</taxon>
        <taxon>Pseudomonadota</taxon>
        <taxon>Gammaproteobacteria</taxon>
        <taxon>Aeromonadales</taxon>
        <taxon>Aeromonadaceae</taxon>
        <taxon>Aeromonas</taxon>
    </lineage>
</organism>
<dbReference type="GeneID" id="92811956"/>
<evidence type="ECO:0000313" key="10">
    <source>
        <dbReference type="EMBL" id="MEL3918103.1"/>
    </source>
</evidence>
<name>A0A175VCZ2_AEREN</name>
<dbReference type="Proteomes" id="UP000078435">
    <property type="component" value="Unassembled WGS sequence"/>
</dbReference>
<gene>
    <name evidence="9" type="ORF">LCR_05310</name>
    <name evidence="10" type="ORF">V1482_01605</name>
</gene>
<dbReference type="Pfam" id="PF04542">
    <property type="entry name" value="Sigma70_r2"/>
    <property type="match status" value="1"/>
</dbReference>
<comment type="similarity">
    <text evidence="1 6">Belongs to the sigma-70 factor family. ECF subfamily.</text>
</comment>
<dbReference type="SUPFAM" id="SSF88659">
    <property type="entry name" value="Sigma3 and sigma4 domains of RNA polymerase sigma factors"/>
    <property type="match status" value="1"/>
</dbReference>
<dbReference type="GO" id="GO:0006352">
    <property type="term" value="P:DNA-templated transcription initiation"/>
    <property type="evidence" value="ECO:0007669"/>
    <property type="project" value="InterPro"/>
</dbReference>
<keyword evidence="2 6" id="KW-0805">Transcription regulation</keyword>
<accession>A0A175VCZ2</accession>
<keyword evidence="5 6" id="KW-0804">Transcription</keyword>
<dbReference type="InterPro" id="IPR013324">
    <property type="entry name" value="RNA_pol_sigma_r3/r4-like"/>
</dbReference>
<dbReference type="NCBIfam" id="TIGR02937">
    <property type="entry name" value="sigma70-ECF"/>
    <property type="match status" value="1"/>
</dbReference>
<feature type="domain" description="RNA polymerase sigma factor 70 region 4 type 2" evidence="8">
    <location>
        <begin position="131"/>
        <end position="182"/>
    </location>
</feature>
<dbReference type="OrthoDB" id="9803470at2"/>
<dbReference type="Gene3D" id="1.10.1740.10">
    <property type="match status" value="1"/>
</dbReference>
<dbReference type="RefSeq" id="WP_061477594.1">
    <property type="nucleotide sequence ID" value="NZ_CP083625.1"/>
</dbReference>
<dbReference type="Pfam" id="PF08281">
    <property type="entry name" value="Sigma70_r4_2"/>
    <property type="match status" value="1"/>
</dbReference>
<evidence type="ECO:0000256" key="1">
    <source>
        <dbReference type="ARBA" id="ARBA00010641"/>
    </source>
</evidence>
<dbReference type="PROSITE" id="PS01063">
    <property type="entry name" value="SIGMA70_ECF"/>
    <property type="match status" value="1"/>
</dbReference>
<reference evidence="10 12" key="2">
    <citation type="submission" date="2024-01" db="EMBL/GenBank/DDBJ databases">
        <title>Horizontal gene transfer in Aeromonas trota.</title>
        <authorList>
            <person name="Otero Olarra J.E."/>
            <person name="Perez Valdespino A."/>
        </authorList>
    </citation>
    <scope>NUCLEOTIDE SEQUENCE [LARGE SCALE GENOMIC DNA]</scope>
    <source>
        <strain evidence="10 12">9.1</strain>
    </source>
</reference>
<sequence length="199" mass="23208">MALLFFRKKHAQHHIGGNDPASTPVYDHMADKQTKFEALVHALHGDLYRYAYWLTRDPAVAEDLVQETFLRAWKAIDTLLDDKAAKSWLITILRRENARRFERKQFDLVDLDEHPQSHPDALHSEQEMEHEWLRRHIGRLPEEYQEPLLLQVVGGFSGDEIAEMLGLNKNTVMTRLFRARNQIKEAMEQKKPARGHGHG</sequence>
<dbReference type="PANTHER" id="PTHR43133">
    <property type="entry name" value="RNA POLYMERASE ECF-TYPE SIGMA FACTO"/>
    <property type="match status" value="1"/>
</dbReference>
<dbReference type="InterPro" id="IPR036388">
    <property type="entry name" value="WH-like_DNA-bd_sf"/>
</dbReference>
<dbReference type="InterPro" id="IPR039425">
    <property type="entry name" value="RNA_pol_sigma-70-like"/>
</dbReference>
<evidence type="ECO:0000313" key="12">
    <source>
        <dbReference type="Proteomes" id="UP001491613"/>
    </source>
</evidence>
<dbReference type="GO" id="GO:0016987">
    <property type="term" value="F:sigma factor activity"/>
    <property type="evidence" value="ECO:0007669"/>
    <property type="project" value="UniProtKB-KW"/>
</dbReference>
<dbReference type="Gene3D" id="1.10.10.10">
    <property type="entry name" value="Winged helix-like DNA-binding domain superfamily/Winged helix DNA-binding domain"/>
    <property type="match status" value="1"/>
</dbReference>
<evidence type="ECO:0000259" key="8">
    <source>
        <dbReference type="Pfam" id="PF08281"/>
    </source>
</evidence>
<dbReference type="InterPro" id="IPR007627">
    <property type="entry name" value="RNA_pol_sigma70_r2"/>
</dbReference>
<dbReference type="InterPro" id="IPR013249">
    <property type="entry name" value="RNA_pol_sigma70_r4_t2"/>
</dbReference>
<proteinExistence type="inferred from homology"/>
<dbReference type="InterPro" id="IPR000838">
    <property type="entry name" value="RNA_pol_sigma70_ECF_CS"/>
</dbReference>
<dbReference type="SUPFAM" id="SSF88946">
    <property type="entry name" value="Sigma2 domain of RNA polymerase sigma factors"/>
    <property type="match status" value="1"/>
</dbReference>
<evidence type="ECO:0000256" key="4">
    <source>
        <dbReference type="ARBA" id="ARBA00023125"/>
    </source>
</evidence>
<evidence type="ECO:0000256" key="5">
    <source>
        <dbReference type="ARBA" id="ARBA00023163"/>
    </source>
</evidence>
<dbReference type="Proteomes" id="UP001491613">
    <property type="component" value="Unassembled WGS sequence"/>
</dbReference>
<evidence type="ECO:0000256" key="3">
    <source>
        <dbReference type="ARBA" id="ARBA00023082"/>
    </source>
</evidence>
<keyword evidence="4 6" id="KW-0238">DNA-binding</keyword>
<reference evidence="9 11" key="1">
    <citation type="submission" date="2016-02" db="EMBL/GenBank/DDBJ databases">
        <title>Draft genome sequence of Aeromonas trota strain 1999lcr isolated from cerebrospinal fluid (CSF).</title>
        <authorList>
            <person name="Dallagassa C.B."/>
            <person name="Prediger K.C."/>
            <person name="Weiss V.A."/>
            <person name="Assis F.E."/>
            <person name="Baura V."/>
            <person name="Cruz L.M."/>
            <person name="Souza E.M."/>
            <person name="Pedrosa F.O."/>
            <person name="Fadel-Picheth C.M."/>
        </authorList>
    </citation>
    <scope>NUCLEOTIDE SEQUENCE [LARGE SCALE GENOMIC DNA]</scope>
    <source>
        <strain evidence="9 11">1999lcr</strain>
    </source>
</reference>
<dbReference type="CDD" id="cd06171">
    <property type="entry name" value="Sigma70_r4"/>
    <property type="match status" value="1"/>
</dbReference>
<dbReference type="InterPro" id="IPR014284">
    <property type="entry name" value="RNA_pol_sigma-70_dom"/>
</dbReference>
<dbReference type="STRING" id="29489.VL01_05320"/>
<evidence type="ECO:0000256" key="2">
    <source>
        <dbReference type="ARBA" id="ARBA00023015"/>
    </source>
</evidence>
<dbReference type="AlphaFoldDB" id="A0A175VCZ2"/>
<dbReference type="EMBL" id="JAZDDP010000001">
    <property type="protein sequence ID" value="MEL3918103.1"/>
    <property type="molecule type" value="Genomic_DNA"/>
</dbReference>
<keyword evidence="12" id="KW-1185">Reference proteome</keyword>
<dbReference type="NCBIfam" id="NF009170">
    <property type="entry name" value="PRK12517.1"/>
    <property type="match status" value="1"/>
</dbReference>
<evidence type="ECO:0000256" key="6">
    <source>
        <dbReference type="RuleBase" id="RU000716"/>
    </source>
</evidence>
<keyword evidence="3 6" id="KW-0731">Sigma factor</keyword>
<feature type="domain" description="RNA polymerase sigma-70 region 2" evidence="7">
    <location>
        <begin position="39"/>
        <end position="105"/>
    </location>
</feature>
<evidence type="ECO:0000259" key="7">
    <source>
        <dbReference type="Pfam" id="PF04542"/>
    </source>
</evidence>
<dbReference type="GO" id="GO:0003677">
    <property type="term" value="F:DNA binding"/>
    <property type="evidence" value="ECO:0007669"/>
    <property type="project" value="UniProtKB-KW"/>
</dbReference>
<dbReference type="PANTHER" id="PTHR43133:SF51">
    <property type="entry name" value="RNA POLYMERASE SIGMA FACTOR"/>
    <property type="match status" value="1"/>
</dbReference>
<dbReference type="EMBL" id="JMGO02000018">
    <property type="protein sequence ID" value="KXU78556.1"/>
    <property type="molecule type" value="Genomic_DNA"/>
</dbReference>
<comment type="caution">
    <text evidence="9">The sequence shown here is derived from an EMBL/GenBank/DDBJ whole genome shotgun (WGS) entry which is preliminary data.</text>
</comment>